<protein>
    <submittedName>
        <fullName evidence="1">Radical SAM protein</fullName>
    </submittedName>
</protein>
<dbReference type="EMBL" id="VMVH01000232">
    <property type="protein sequence ID" value="TVW23451.1"/>
    <property type="molecule type" value="Genomic_DNA"/>
</dbReference>
<proteinExistence type="predicted"/>
<evidence type="ECO:0000313" key="1">
    <source>
        <dbReference type="EMBL" id="TVW23451.1"/>
    </source>
</evidence>
<gene>
    <name evidence="1" type="ORF">AZK02_11790</name>
</gene>
<comment type="caution">
    <text evidence="1">The sequence shown here is derived from an EMBL/GenBank/DDBJ whole genome shotgun (WGS) entry which is preliminary data.</text>
</comment>
<evidence type="ECO:0000313" key="2">
    <source>
        <dbReference type="Proteomes" id="UP000318940"/>
    </source>
</evidence>
<sequence length="24" mass="2850">MNFQLAKYSLRKKFSENIGFTTPE</sequence>
<accession>A0A8B5XKJ5</accession>
<dbReference type="AlphaFoldDB" id="A0A8B5XKJ5"/>
<name>A0A8B5XKJ5_STREE</name>
<dbReference type="Proteomes" id="UP000318940">
    <property type="component" value="Unassembled WGS sequence"/>
</dbReference>
<feature type="non-terminal residue" evidence="1">
    <location>
        <position position="24"/>
    </location>
</feature>
<organism evidence="1 2">
    <name type="scientific">Streptococcus pneumoniae</name>
    <dbReference type="NCBI Taxonomy" id="1313"/>
    <lineage>
        <taxon>Bacteria</taxon>
        <taxon>Bacillati</taxon>
        <taxon>Bacillota</taxon>
        <taxon>Bacilli</taxon>
        <taxon>Lactobacillales</taxon>
        <taxon>Streptococcaceae</taxon>
        <taxon>Streptococcus</taxon>
    </lineage>
</organism>
<reference evidence="1 2" key="1">
    <citation type="submission" date="2019-07" db="EMBL/GenBank/DDBJ databases">
        <authorList>
            <person name="Mohale T."/>
        </authorList>
    </citation>
    <scope>NUCLEOTIDE SEQUENCE [LARGE SCALE GENOMIC DNA]</scope>
    <source>
        <strain evidence="1 2">NTPn 189</strain>
    </source>
</reference>